<comment type="caution">
    <text evidence="1">The sequence shown here is derived from an EMBL/GenBank/DDBJ whole genome shotgun (WGS) entry which is preliminary data.</text>
</comment>
<reference evidence="1 2" key="1">
    <citation type="submission" date="2021-03" db="EMBL/GenBank/DDBJ databases">
        <title>Genomic Encyclopedia of Type Strains, Phase IV (KMG-IV): sequencing the most valuable type-strain genomes for metagenomic binning, comparative biology and taxonomic classification.</title>
        <authorList>
            <person name="Goeker M."/>
        </authorList>
    </citation>
    <scope>NUCLEOTIDE SEQUENCE [LARGE SCALE GENOMIC DNA]</scope>
    <source>
        <strain evidence="1 2">DSM 28783</strain>
    </source>
</reference>
<keyword evidence="2" id="KW-1185">Reference proteome</keyword>
<dbReference type="EMBL" id="JAGGLM010000029">
    <property type="protein sequence ID" value="MBP2034049.1"/>
    <property type="molecule type" value="Genomic_DNA"/>
</dbReference>
<dbReference type="Proteomes" id="UP001519307">
    <property type="component" value="Unassembled WGS sequence"/>
</dbReference>
<gene>
    <name evidence="1" type="ORF">J2Z42_002768</name>
</gene>
<name>A0ABS4KVJ3_9CLOT</name>
<evidence type="ECO:0000313" key="1">
    <source>
        <dbReference type="EMBL" id="MBP2034049.1"/>
    </source>
</evidence>
<proteinExistence type="predicted"/>
<dbReference type="RefSeq" id="WP_209703281.1">
    <property type="nucleotide sequence ID" value="NZ_JAGGLM010000029.1"/>
</dbReference>
<organism evidence="1 2">
    <name type="scientific">Clostridium algifaecis</name>
    <dbReference type="NCBI Taxonomy" id="1472040"/>
    <lineage>
        <taxon>Bacteria</taxon>
        <taxon>Bacillati</taxon>
        <taxon>Bacillota</taxon>
        <taxon>Clostridia</taxon>
        <taxon>Eubacteriales</taxon>
        <taxon>Clostridiaceae</taxon>
        <taxon>Clostridium</taxon>
    </lineage>
</organism>
<evidence type="ECO:0000313" key="2">
    <source>
        <dbReference type="Proteomes" id="UP001519307"/>
    </source>
</evidence>
<sequence>MRENPVIDFHEFVSVFNEEGKNSAKILAKEKYGKSFEFIQRKISKESSYYFNRNLRKYENKDKNIIEAKFMSIDELDSCRSEIKPLKHIEPLTGLSSNSSFDKLVNELIKDRLIELSKYVTIDHGSKNMIINSKTIKNDGYNLVVI</sequence>
<accession>A0ABS4KVJ3</accession>
<protein>
    <submittedName>
        <fullName evidence="1">Uncharacterized protein</fullName>
    </submittedName>
</protein>